<keyword evidence="5" id="KW-0902">Two-component regulatory system</keyword>
<dbReference type="GO" id="GO:0000155">
    <property type="term" value="F:phosphorelay sensor kinase activity"/>
    <property type="evidence" value="ECO:0007669"/>
    <property type="project" value="TreeGrafter"/>
</dbReference>
<keyword evidence="6" id="KW-0472">Membrane</keyword>
<dbReference type="SUPFAM" id="SSF55874">
    <property type="entry name" value="ATPase domain of HSP90 chaperone/DNA topoisomerase II/histidine kinase"/>
    <property type="match status" value="1"/>
</dbReference>
<name>A0A069RJI8_PEPLI</name>
<dbReference type="Gene3D" id="3.30.565.10">
    <property type="entry name" value="Histidine kinase-like ATPase, C-terminal domain"/>
    <property type="match status" value="1"/>
</dbReference>
<dbReference type="EMBL" id="JJMM01000004">
    <property type="protein sequence ID" value="KDR96315.1"/>
    <property type="molecule type" value="Genomic_DNA"/>
</dbReference>
<dbReference type="InterPro" id="IPR004358">
    <property type="entry name" value="Sig_transdc_His_kin-like_C"/>
</dbReference>
<keyword evidence="3" id="KW-0597">Phosphoprotein</keyword>
<gene>
    <name evidence="8" type="ORF">CLIT_4c01520</name>
</gene>
<dbReference type="InterPro" id="IPR036890">
    <property type="entry name" value="HATPase_C_sf"/>
</dbReference>
<dbReference type="InterPro" id="IPR005467">
    <property type="entry name" value="His_kinase_dom"/>
</dbReference>
<evidence type="ECO:0000313" key="9">
    <source>
        <dbReference type="Proteomes" id="UP000027946"/>
    </source>
</evidence>
<dbReference type="InterPro" id="IPR003594">
    <property type="entry name" value="HATPase_dom"/>
</dbReference>
<feature type="domain" description="Histidine kinase" evidence="7">
    <location>
        <begin position="140"/>
        <end position="273"/>
    </location>
</feature>
<dbReference type="PANTHER" id="PTHR43547">
    <property type="entry name" value="TWO-COMPONENT HISTIDINE KINASE"/>
    <property type="match status" value="1"/>
</dbReference>
<evidence type="ECO:0000313" key="8">
    <source>
        <dbReference type="EMBL" id="KDR96315.1"/>
    </source>
</evidence>
<sequence>MIIVLIQFTASMMSVNETLLYKMDYVLPVYKYPYLIELLIHILGISSIVWIIYILNSFKQELKFSKQLNSSDEIIEALKGQKHDFNNHMNMVSVYIQMNQTDRAADYINEVCGKSNEVFSISKIENAEIAAIIYKKYAIAESKGITVDLDITSTLDGLSISPVDLSKILFNLIDNAIYELEHSCSCEKILSIEIYEFEGQHIISVGNSSPVLSPELCEKIWVKGFSTKRNSRGDHGYGLSIVKHAVEKNGGKIEVESYDSIGTIFTVFLPKNGR</sequence>
<dbReference type="SMART" id="SM00387">
    <property type="entry name" value="HATPase_c"/>
    <property type="match status" value="1"/>
</dbReference>
<keyword evidence="4 8" id="KW-0418">Kinase</keyword>
<evidence type="ECO:0000256" key="5">
    <source>
        <dbReference type="ARBA" id="ARBA00023012"/>
    </source>
</evidence>
<accession>A0A069RJI8</accession>
<protein>
    <recommendedName>
        <fullName evidence="2">histidine kinase</fullName>
        <ecNumber evidence="2">2.7.13.3</ecNumber>
    </recommendedName>
</protein>
<evidence type="ECO:0000256" key="2">
    <source>
        <dbReference type="ARBA" id="ARBA00012438"/>
    </source>
</evidence>
<evidence type="ECO:0000256" key="6">
    <source>
        <dbReference type="SAM" id="Phobius"/>
    </source>
</evidence>
<keyword evidence="4 8" id="KW-0808">Transferase</keyword>
<dbReference type="eggNOG" id="COG3290">
    <property type="taxonomic scope" value="Bacteria"/>
</dbReference>
<dbReference type="PANTHER" id="PTHR43547:SF10">
    <property type="entry name" value="SENSOR HISTIDINE KINASE DCUS"/>
    <property type="match status" value="1"/>
</dbReference>
<evidence type="ECO:0000256" key="4">
    <source>
        <dbReference type="ARBA" id="ARBA00022777"/>
    </source>
</evidence>
<keyword evidence="6" id="KW-0812">Transmembrane</keyword>
<comment type="catalytic activity">
    <reaction evidence="1">
        <text>ATP + protein L-histidine = ADP + protein N-phospho-L-histidine.</text>
        <dbReference type="EC" id="2.7.13.3"/>
    </reaction>
</comment>
<reference evidence="8 9" key="1">
    <citation type="submission" date="2014-03" db="EMBL/GenBank/DDBJ databases">
        <title>Genome sequence of Clostridium litorale W6, DSM 5388.</title>
        <authorList>
            <person name="Poehlein A."/>
            <person name="Jagirdar A."/>
            <person name="Khonsari B."/>
            <person name="Chibani C.M."/>
            <person name="Gutierrez Gutierrez D.A."/>
            <person name="Davydova E."/>
            <person name="Alghaithi H.S."/>
            <person name="Nair K.P."/>
            <person name="Dhamotharan K."/>
            <person name="Chandran L."/>
            <person name="G W."/>
            <person name="Daniel R."/>
        </authorList>
    </citation>
    <scope>NUCLEOTIDE SEQUENCE [LARGE SCALE GENOMIC DNA]</scope>
    <source>
        <strain evidence="8 9">W6</strain>
    </source>
</reference>
<dbReference type="Pfam" id="PF02518">
    <property type="entry name" value="HATPase_c"/>
    <property type="match status" value="1"/>
</dbReference>
<proteinExistence type="predicted"/>
<dbReference type="STRING" id="1121324.CLIT_4c01520"/>
<evidence type="ECO:0000259" key="7">
    <source>
        <dbReference type="PROSITE" id="PS50109"/>
    </source>
</evidence>
<dbReference type="Proteomes" id="UP000027946">
    <property type="component" value="Unassembled WGS sequence"/>
</dbReference>
<organism evidence="8 9">
    <name type="scientific">Peptoclostridium litorale DSM 5388</name>
    <dbReference type="NCBI Taxonomy" id="1121324"/>
    <lineage>
        <taxon>Bacteria</taxon>
        <taxon>Bacillati</taxon>
        <taxon>Bacillota</taxon>
        <taxon>Clostridia</taxon>
        <taxon>Peptostreptococcales</taxon>
        <taxon>Peptoclostridiaceae</taxon>
        <taxon>Peptoclostridium</taxon>
    </lineage>
</organism>
<evidence type="ECO:0000256" key="1">
    <source>
        <dbReference type="ARBA" id="ARBA00000085"/>
    </source>
</evidence>
<comment type="caution">
    <text evidence="8">The sequence shown here is derived from an EMBL/GenBank/DDBJ whole genome shotgun (WGS) entry which is preliminary data.</text>
</comment>
<dbReference type="PROSITE" id="PS50109">
    <property type="entry name" value="HIS_KIN"/>
    <property type="match status" value="1"/>
</dbReference>
<keyword evidence="6" id="KW-1133">Transmembrane helix</keyword>
<dbReference type="EC" id="2.7.13.3" evidence="2"/>
<keyword evidence="9" id="KW-1185">Reference proteome</keyword>
<dbReference type="Pfam" id="PF14689">
    <property type="entry name" value="SPOB_a"/>
    <property type="match status" value="1"/>
</dbReference>
<dbReference type="AlphaFoldDB" id="A0A069RJI8"/>
<dbReference type="InterPro" id="IPR039506">
    <property type="entry name" value="SPOB_a"/>
</dbReference>
<dbReference type="Gene3D" id="1.10.287.130">
    <property type="match status" value="1"/>
</dbReference>
<feature type="transmembrane region" description="Helical" evidence="6">
    <location>
        <begin position="38"/>
        <end position="56"/>
    </location>
</feature>
<evidence type="ECO:0000256" key="3">
    <source>
        <dbReference type="ARBA" id="ARBA00022553"/>
    </source>
</evidence>
<dbReference type="PRINTS" id="PR00344">
    <property type="entry name" value="BCTRLSENSOR"/>
</dbReference>